<organism evidence="2 3">
    <name type="scientific">Pseudonocardia thermophila</name>
    <dbReference type="NCBI Taxonomy" id="1848"/>
    <lineage>
        <taxon>Bacteria</taxon>
        <taxon>Bacillati</taxon>
        <taxon>Actinomycetota</taxon>
        <taxon>Actinomycetes</taxon>
        <taxon>Pseudonocardiales</taxon>
        <taxon>Pseudonocardiaceae</taxon>
        <taxon>Pseudonocardia</taxon>
    </lineage>
</organism>
<keyword evidence="3" id="KW-1185">Reference proteome</keyword>
<accession>A0A1M6T5J6</accession>
<dbReference type="Gene3D" id="3.20.20.100">
    <property type="entry name" value="NADP-dependent oxidoreductase domain"/>
    <property type="match status" value="1"/>
</dbReference>
<feature type="domain" description="NADP-dependent oxidoreductase" evidence="1">
    <location>
        <begin position="20"/>
        <end position="74"/>
    </location>
</feature>
<evidence type="ECO:0000259" key="1">
    <source>
        <dbReference type="Pfam" id="PF00248"/>
    </source>
</evidence>
<sequence length="86" mass="9098">MPFEIGLTAVERLAPLVPGGVTTAQFALRRILDQPQVTVVIPGARNLGQAAANAAAADLAPLDPQTHAAVAAVYDELIREHVHVRR</sequence>
<dbReference type="InterPro" id="IPR023210">
    <property type="entry name" value="NADP_OxRdtase_dom"/>
</dbReference>
<protein>
    <submittedName>
        <fullName evidence="2">Aldo/keto reductase family protein</fullName>
    </submittedName>
</protein>
<reference evidence="2 3" key="1">
    <citation type="submission" date="2016-11" db="EMBL/GenBank/DDBJ databases">
        <authorList>
            <person name="Jaros S."/>
            <person name="Januszkiewicz K."/>
            <person name="Wedrychowicz H."/>
        </authorList>
    </citation>
    <scope>NUCLEOTIDE SEQUENCE [LARGE SCALE GENOMIC DNA]</scope>
    <source>
        <strain evidence="2 3">DSM 43832</strain>
    </source>
</reference>
<dbReference type="EMBL" id="FRAP01000007">
    <property type="protein sequence ID" value="SHK51998.1"/>
    <property type="molecule type" value="Genomic_DNA"/>
</dbReference>
<proteinExistence type="predicted"/>
<name>A0A1M6T5J6_PSETH</name>
<evidence type="ECO:0000313" key="3">
    <source>
        <dbReference type="Proteomes" id="UP000184363"/>
    </source>
</evidence>
<evidence type="ECO:0000313" key="2">
    <source>
        <dbReference type="EMBL" id="SHK51998.1"/>
    </source>
</evidence>
<dbReference type="InterPro" id="IPR036812">
    <property type="entry name" value="NAD(P)_OxRdtase_dom_sf"/>
</dbReference>
<dbReference type="AlphaFoldDB" id="A0A1M6T5J6"/>
<dbReference type="STRING" id="1848.SAMN05443637_107155"/>
<gene>
    <name evidence="2" type="ORF">SAMN05443637_107155</name>
</gene>
<dbReference type="SUPFAM" id="SSF51430">
    <property type="entry name" value="NAD(P)-linked oxidoreductase"/>
    <property type="match status" value="1"/>
</dbReference>
<dbReference type="Pfam" id="PF00248">
    <property type="entry name" value="Aldo_ket_red"/>
    <property type="match status" value="1"/>
</dbReference>
<dbReference type="Proteomes" id="UP000184363">
    <property type="component" value="Unassembled WGS sequence"/>
</dbReference>